<dbReference type="PROSITE" id="PS50111">
    <property type="entry name" value="CHEMOTAXIS_TRANSDUC_2"/>
    <property type="match status" value="1"/>
</dbReference>
<dbReference type="GO" id="GO:0007165">
    <property type="term" value="P:signal transduction"/>
    <property type="evidence" value="ECO:0007669"/>
    <property type="project" value="InterPro"/>
</dbReference>
<dbReference type="InterPro" id="IPR051310">
    <property type="entry name" value="MCP_chemotaxis"/>
</dbReference>
<dbReference type="Gene3D" id="1.10.287.950">
    <property type="entry name" value="Methyl-accepting chemotaxis protein"/>
    <property type="match status" value="1"/>
</dbReference>
<keyword evidence="1" id="KW-0488">Methylation</keyword>
<dbReference type="EMBL" id="MLJW01001705">
    <property type="protein sequence ID" value="OIQ77058.1"/>
    <property type="molecule type" value="Genomic_DNA"/>
</dbReference>
<dbReference type="PRINTS" id="PR00260">
    <property type="entry name" value="CHEMTRNSDUCR"/>
</dbReference>
<evidence type="ECO:0000259" key="4">
    <source>
        <dbReference type="PROSITE" id="PS50885"/>
    </source>
</evidence>
<dbReference type="SMART" id="SM00304">
    <property type="entry name" value="HAMP"/>
    <property type="match status" value="1"/>
</dbReference>
<evidence type="ECO:0000259" key="3">
    <source>
        <dbReference type="PROSITE" id="PS50111"/>
    </source>
</evidence>
<gene>
    <name evidence="5" type="primary">tsr_13</name>
    <name evidence="5" type="ORF">GALL_412510</name>
</gene>
<evidence type="ECO:0000256" key="1">
    <source>
        <dbReference type="ARBA" id="ARBA00022481"/>
    </source>
</evidence>
<protein>
    <submittedName>
        <fullName evidence="5">Methyl-accepting chemotaxis protein I</fullName>
    </submittedName>
</protein>
<proteinExistence type="inferred from homology"/>
<comment type="similarity">
    <text evidence="2">Belongs to the methyl-accepting chemotaxis (MCP) protein family.</text>
</comment>
<evidence type="ECO:0000313" key="5">
    <source>
        <dbReference type="EMBL" id="OIQ77058.1"/>
    </source>
</evidence>
<dbReference type="PANTHER" id="PTHR43531:SF14">
    <property type="entry name" value="METHYL-ACCEPTING CHEMOTAXIS PROTEIN I-RELATED"/>
    <property type="match status" value="1"/>
</dbReference>
<dbReference type="GO" id="GO:0005886">
    <property type="term" value="C:plasma membrane"/>
    <property type="evidence" value="ECO:0007669"/>
    <property type="project" value="TreeGrafter"/>
</dbReference>
<dbReference type="AlphaFoldDB" id="A0A1J5Q149"/>
<dbReference type="PROSITE" id="PS50885">
    <property type="entry name" value="HAMP"/>
    <property type="match status" value="1"/>
</dbReference>
<accession>A0A1J5Q149</accession>
<organism evidence="5">
    <name type="scientific">mine drainage metagenome</name>
    <dbReference type="NCBI Taxonomy" id="410659"/>
    <lineage>
        <taxon>unclassified sequences</taxon>
        <taxon>metagenomes</taxon>
        <taxon>ecological metagenomes</taxon>
    </lineage>
</organism>
<sequence>MGSISELAIHSRSVVLFTGKQLAVELQAVKNAELSFLKSEKELTALLAGRNATTQEKQLMAEVSLASKKVLPETDGVVKQAMDADNVSAVMSLMRRVLPPEIVLRAKVTELIELQRKQTEMTSREAATLQKEVMLLEGGLVLVALLMGGLIAWRITVSVTVPISRAVVVAERIAIGDLSSHVEVRIFDETGRLLQAISAMQDKLKTLVGGIRSAADSIQWASREVASSHLDLSHRTEDAATNLQETAHSMEQLTGSVMQSTESVKQANQLVGFAANVAARGGSLVAEVVNTMDEINISSNKIADIITVIDGIAFQTNILALNAAVEAARAGEQGRGFAVVASEVRILAGRSAHAAKEIKSLIGASVERVERGAHLVADAGHTMKEIVTSVQHVTDTIAVIAAAATQQSDGIARINMAIASLDGMTQQNSALVEQGAAAAESLKDQAAHLSAAVYTFKLDRMGEASALDTHRVTVAGGQNPSQHTAPVR</sequence>
<dbReference type="GO" id="GO:0006935">
    <property type="term" value="P:chemotaxis"/>
    <property type="evidence" value="ECO:0007669"/>
    <property type="project" value="InterPro"/>
</dbReference>
<dbReference type="GO" id="GO:0004888">
    <property type="term" value="F:transmembrane signaling receptor activity"/>
    <property type="evidence" value="ECO:0007669"/>
    <property type="project" value="InterPro"/>
</dbReference>
<dbReference type="FunFam" id="1.10.287.950:FF:000001">
    <property type="entry name" value="Methyl-accepting chemotaxis sensory transducer"/>
    <property type="match status" value="1"/>
</dbReference>
<dbReference type="Pfam" id="PF00015">
    <property type="entry name" value="MCPsignal"/>
    <property type="match status" value="1"/>
</dbReference>
<dbReference type="SUPFAM" id="SSF58104">
    <property type="entry name" value="Methyl-accepting chemotaxis protein (MCP) signaling domain"/>
    <property type="match status" value="1"/>
</dbReference>
<dbReference type="SMART" id="SM00283">
    <property type="entry name" value="MA"/>
    <property type="match status" value="1"/>
</dbReference>
<reference evidence="5" key="1">
    <citation type="submission" date="2016-10" db="EMBL/GenBank/DDBJ databases">
        <title>Sequence of Gallionella enrichment culture.</title>
        <authorList>
            <person name="Poehlein A."/>
            <person name="Muehling M."/>
            <person name="Daniel R."/>
        </authorList>
    </citation>
    <scope>NUCLEOTIDE SEQUENCE</scope>
</reference>
<name>A0A1J5Q149_9ZZZZ</name>
<comment type="caution">
    <text evidence="5">The sequence shown here is derived from an EMBL/GenBank/DDBJ whole genome shotgun (WGS) entry which is preliminary data.</text>
</comment>
<dbReference type="PANTHER" id="PTHR43531">
    <property type="entry name" value="PROTEIN ICFG"/>
    <property type="match status" value="1"/>
</dbReference>
<feature type="domain" description="Methyl-accepting transducer" evidence="3">
    <location>
        <begin position="214"/>
        <end position="443"/>
    </location>
</feature>
<dbReference type="InterPro" id="IPR003660">
    <property type="entry name" value="HAMP_dom"/>
</dbReference>
<dbReference type="InterPro" id="IPR004089">
    <property type="entry name" value="MCPsignal_dom"/>
</dbReference>
<dbReference type="CDD" id="cd06225">
    <property type="entry name" value="HAMP"/>
    <property type="match status" value="1"/>
</dbReference>
<evidence type="ECO:0000256" key="2">
    <source>
        <dbReference type="ARBA" id="ARBA00029447"/>
    </source>
</evidence>
<dbReference type="InterPro" id="IPR004090">
    <property type="entry name" value="Chemotax_Me-accpt_rcpt"/>
</dbReference>
<feature type="domain" description="HAMP" evidence="4">
    <location>
        <begin position="157"/>
        <end position="209"/>
    </location>
</feature>